<evidence type="ECO:0000313" key="2">
    <source>
        <dbReference type="EMBL" id="GBG09709.1"/>
    </source>
</evidence>
<dbReference type="PROSITE" id="PS50022">
    <property type="entry name" value="FA58C_3"/>
    <property type="match status" value="5"/>
</dbReference>
<feature type="domain" description="F5/8 type C" evidence="1">
    <location>
        <begin position="1119"/>
        <end position="1212"/>
    </location>
</feature>
<evidence type="ECO:0000313" key="3">
    <source>
        <dbReference type="Proteomes" id="UP000245202"/>
    </source>
</evidence>
<protein>
    <recommendedName>
        <fullName evidence="1">F5/8 type C domain-containing protein</fullName>
    </recommendedName>
</protein>
<feature type="domain" description="F5/8 type C" evidence="1">
    <location>
        <begin position="307"/>
        <end position="429"/>
    </location>
</feature>
<dbReference type="Pfam" id="PF00754">
    <property type="entry name" value="F5_F8_type_C"/>
    <property type="match status" value="5"/>
</dbReference>
<dbReference type="GO" id="GO:0005975">
    <property type="term" value="P:carbohydrate metabolic process"/>
    <property type="evidence" value="ECO:0007669"/>
    <property type="project" value="InterPro"/>
</dbReference>
<organism evidence="2 3">
    <name type="scientific">Paenibacillus agaridevorans</name>
    <dbReference type="NCBI Taxonomy" id="171404"/>
    <lineage>
        <taxon>Bacteria</taxon>
        <taxon>Bacillati</taxon>
        <taxon>Bacillota</taxon>
        <taxon>Bacilli</taxon>
        <taxon>Bacillales</taxon>
        <taxon>Paenibacillaceae</taxon>
        <taxon>Paenibacillus</taxon>
    </lineage>
</organism>
<feature type="non-terminal residue" evidence="2">
    <location>
        <position position="1212"/>
    </location>
</feature>
<dbReference type="Gene3D" id="2.60.120.260">
    <property type="entry name" value="Galactose-binding domain-like"/>
    <property type="match status" value="5"/>
</dbReference>
<dbReference type="AlphaFoldDB" id="A0A2R5EVM4"/>
<dbReference type="PANTHER" id="PTHR24543:SF291">
    <property type="entry name" value="SMOKE ALARM, ISOFORM D"/>
    <property type="match status" value="1"/>
</dbReference>
<dbReference type="SUPFAM" id="SSF49785">
    <property type="entry name" value="Galactose-binding domain-like"/>
    <property type="match status" value="5"/>
</dbReference>
<gene>
    <name evidence="2" type="ORF">PAT3040_04368</name>
</gene>
<proteinExistence type="predicted"/>
<feature type="domain" description="F5/8 type C" evidence="1">
    <location>
        <begin position="179"/>
        <end position="304"/>
    </location>
</feature>
<accession>A0A2R5EVM4</accession>
<dbReference type="InterPro" id="IPR008928">
    <property type="entry name" value="6-hairpin_glycosidase_sf"/>
</dbReference>
<dbReference type="SMART" id="SM00231">
    <property type="entry name" value="FA58C"/>
    <property type="match status" value="3"/>
</dbReference>
<feature type="domain" description="F5/8 type C" evidence="1">
    <location>
        <begin position="439"/>
        <end position="581"/>
    </location>
</feature>
<dbReference type="InterPro" id="IPR008979">
    <property type="entry name" value="Galactose-bd-like_sf"/>
</dbReference>
<evidence type="ECO:0000259" key="1">
    <source>
        <dbReference type="PROSITE" id="PS50022"/>
    </source>
</evidence>
<dbReference type="Gene3D" id="1.50.10.20">
    <property type="match status" value="1"/>
</dbReference>
<dbReference type="SUPFAM" id="SSF48208">
    <property type="entry name" value="Six-hairpin glycosidases"/>
    <property type="match status" value="1"/>
</dbReference>
<name>A0A2R5EVM4_9BACL</name>
<feature type="domain" description="F5/8 type C" evidence="1">
    <location>
        <begin position="36"/>
        <end position="173"/>
    </location>
</feature>
<dbReference type="InterPro" id="IPR000421">
    <property type="entry name" value="FA58C"/>
</dbReference>
<reference evidence="2 3" key="1">
    <citation type="submission" date="2017-08" db="EMBL/GenBank/DDBJ databases">
        <title>Substantial Increase in Enzyme Production by Combined Drug-Resistance Mutations in Paenibacillus agaridevorans.</title>
        <authorList>
            <person name="Tanaka Y."/>
            <person name="Funane K."/>
            <person name="Hosaka T."/>
            <person name="Shiwa Y."/>
            <person name="Fujita N."/>
            <person name="Miyazaki T."/>
            <person name="Yoshikawa H."/>
            <person name="Murakami K."/>
            <person name="Kasahara K."/>
            <person name="Inaoka T."/>
            <person name="Hiraga Y."/>
            <person name="Ochi K."/>
        </authorList>
    </citation>
    <scope>NUCLEOTIDE SEQUENCE [LARGE SCALE GENOMIC DNA]</scope>
    <source>
        <strain evidence="2 3">T-3040</strain>
    </source>
</reference>
<sequence>MEAVTSSTKKWISLALIVAMLLAAIGIGPMSAVSADEEPQFDLQLGKTVTASTTQNEENNPSKAIDGLAATRWAADGSTKPQWIQVDLGQVYPITSVLTSYEFNNSYYQHLIEVSMDGENWETFADRTEMTELPGPKGYLDEVDEPANGQYIRLTVVDTQHAPMWVSIRELRVNPQLGLVATASSEQGGGENGAMKAIDGDLSTRWAADGDSKPQWLMVDLAEATRVRTIQTSFEFSDSYIQYQIETSNDKTNWKVFADRSANTEPPGISGYVDKGDSLARYVRITVTATQAAGAWVSIREFQINPTLPERQTLPDDMYNVAEGKTATSSSSFEGNAPSLALDGSIGETRWSAANNDGPHWLEVDLGREYFIGGTRAFPEFRDAVYPYKIETSTDGETWELFANRSNNQSAAPSGYEDFGTAIARYVKITIEGGMWKSLWEFEVFGTGNLAAGRPIAASSQQDEAHSPAKAVDGDRFTSRWAADGSSKPQWLEIDLGEHKNIARVETYFESLDSYYQYKIEVSQDRETWVSFVDRTANTIVGNPGYTDLGSAAGRYVRLTITDTETPPMWASVKELRVYGPKAAVSYEPGMKLASGSYELRAEKLAEGRFGIGVYKNGTKVYVQDKPQKLLIKDEQDRQLSYEASYRTVQLTNGKLVLTGSVETASGSVVAFNDNYSAVNNNGEFKLQREVSFDKASALDVGYNTEFSLEPQSAENMEQYEMLAPGNWYKKNDNVVAGAIGSDYSDEYFYIREMRLALLFFMMRSSVTGETVSIGRPNAAPASDVMEATEEWLVDDSFAYGSLGVHKEAQPTLDFVYPGLEGEISYINRNGRMVRRSHKVADDAGHSYELTLRFGNEADYEQAVGKEWRSYLSLANPGLKPVDLDDLYQNAIDLLDFYSKEYNGVMGLPFKADLPSGEISGNAMVMGFVGQQLPAAYQMIRYGILYDDSELVDKGKQMVQFWAEHSMTPSGLPKTWYEPYFEGTGVFTNQEVDLRTMSDGMEGAIDAYTFLKEHGEDVTSWLNYATNFGDWLVDNQNEDGSYYRIYKLDGTPSHTGKFNSTNPIRFLLKLHEATGDDRYMDAAMQAGEFAYDYIYRSYQYVGGTSDNNNTIDKEAGAMAMNAFLALYDATKQERWVDALQGAADYTATWTFGWTYHTPAGGTRWAANGDAKPQYLQVDLGEATPIASVRTYMEYPKMAYQYKIEISNDGSSW</sequence>
<dbReference type="EMBL" id="BDQX01000244">
    <property type="protein sequence ID" value="GBG09709.1"/>
    <property type="molecule type" value="Genomic_DNA"/>
</dbReference>
<comment type="caution">
    <text evidence="2">The sequence shown here is derived from an EMBL/GenBank/DDBJ whole genome shotgun (WGS) entry which is preliminary data.</text>
</comment>
<dbReference type="RefSeq" id="WP_108994374.1">
    <property type="nucleotide sequence ID" value="NZ_BDQX01000244.1"/>
</dbReference>
<dbReference type="Proteomes" id="UP000245202">
    <property type="component" value="Unassembled WGS sequence"/>
</dbReference>
<dbReference type="PANTHER" id="PTHR24543">
    <property type="entry name" value="MULTICOPPER OXIDASE-RELATED"/>
    <property type="match status" value="1"/>
</dbReference>
<keyword evidence="3" id="KW-1185">Reference proteome</keyword>